<feature type="domain" description="AtuA-like ferredoxin-fold" evidence="1">
    <location>
        <begin position="4"/>
        <end position="102"/>
    </location>
</feature>
<dbReference type="AlphaFoldDB" id="A0A915YD08"/>
<dbReference type="Pfam" id="PF23544">
    <property type="entry name" value="AtuA_ferredoxin"/>
    <property type="match status" value="1"/>
</dbReference>
<dbReference type="InterPro" id="IPR056362">
    <property type="entry name" value="AtuA-like_ferredoxin_dom"/>
</dbReference>
<evidence type="ECO:0000313" key="2">
    <source>
        <dbReference type="EMBL" id="BDS10813.1"/>
    </source>
</evidence>
<dbReference type="PANTHER" id="PTHR47585:SF2">
    <property type="entry name" value="DUF1446 DOMAIN PROTEIN (AFU_ORTHOLOGUE AFUA_6G11420)"/>
    <property type="match status" value="1"/>
</dbReference>
<name>A0A915YD08_9BACT</name>
<reference evidence="2" key="1">
    <citation type="submission" date="2022-09" db="EMBL/GenBank/DDBJ databases">
        <title>Aureispira anguillicida sp. nov., isolated from Leptocephalus of Japanese eel Anguilla japonica.</title>
        <authorList>
            <person name="Yuasa K."/>
            <person name="Mekata T."/>
            <person name="Ikunari K."/>
        </authorList>
    </citation>
    <scope>NUCLEOTIDE SEQUENCE</scope>
    <source>
        <strain evidence="2">EL160426</strain>
    </source>
</reference>
<evidence type="ECO:0000313" key="3">
    <source>
        <dbReference type="Proteomes" id="UP001060919"/>
    </source>
</evidence>
<dbReference type="KEGG" id="aup:AsAng_0015220"/>
<dbReference type="Proteomes" id="UP001060919">
    <property type="component" value="Chromosome"/>
</dbReference>
<accession>A0A915YD08</accession>
<keyword evidence="3" id="KW-1185">Reference proteome</keyword>
<gene>
    <name evidence="2" type="ORF">AsAng_0015220</name>
</gene>
<evidence type="ECO:0000259" key="1">
    <source>
        <dbReference type="Pfam" id="PF23544"/>
    </source>
</evidence>
<sequence>MKKIRLIDIAAARSGDKNDICNIGVLANNPQNYKLLKEYLTAEKVKTHFGALIKGKVIRYEWDALEALNFVCYEALDGGASRSLRVDTLGKNFSSHLLRMELEVPQ</sequence>
<dbReference type="EMBL" id="AP026867">
    <property type="protein sequence ID" value="BDS10813.1"/>
    <property type="molecule type" value="Genomic_DNA"/>
</dbReference>
<organism evidence="2 3">
    <name type="scientific">Aureispira anguillae</name>
    <dbReference type="NCBI Taxonomy" id="2864201"/>
    <lineage>
        <taxon>Bacteria</taxon>
        <taxon>Pseudomonadati</taxon>
        <taxon>Bacteroidota</taxon>
        <taxon>Saprospiria</taxon>
        <taxon>Saprospirales</taxon>
        <taxon>Saprospiraceae</taxon>
        <taxon>Aureispira</taxon>
    </lineage>
</organism>
<dbReference type="PANTHER" id="PTHR47585">
    <property type="match status" value="1"/>
</dbReference>
<proteinExistence type="predicted"/>
<dbReference type="RefSeq" id="WP_264792077.1">
    <property type="nucleotide sequence ID" value="NZ_AP026867.1"/>
</dbReference>
<protein>
    <recommendedName>
        <fullName evidence="1">AtuA-like ferredoxin-fold domain-containing protein</fullName>
    </recommendedName>
</protein>